<proteinExistence type="predicted"/>
<dbReference type="EMBL" id="CAXAMN010011392">
    <property type="protein sequence ID" value="CAK9035150.1"/>
    <property type="molecule type" value="Genomic_DNA"/>
</dbReference>
<accession>A0ABP0LNV6</accession>
<organism evidence="3 4">
    <name type="scientific">Durusdinium trenchii</name>
    <dbReference type="NCBI Taxonomy" id="1381693"/>
    <lineage>
        <taxon>Eukaryota</taxon>
        <taxon>Sar</taxon>
        <taxon>Alveolata</taxon>
        <taxon>Dinophyceae</taxon>
        <taxon>Suessiales</taxon>
        <taxon>Symbiodiniaceae</taxon>
        <taxon>Durusdinium</taxon>
    </lineage>
</organism>
<comment type="caution">
    <text evidence="3">The sequence shown here is derived from an EMBL/GenBank/DDBJ whole genome shotgun (WGS) entry which is preliminary data.</text>
</comment>
<feature type="chain" id="PRO_5045029289" evidence="1">
    <location>
        <begin position="16"/>
        <end position="147"/>
    </location>
</feature>
<evidence type="ECO:0000313" key="4">
    <source>
        <dbReference type="Proteomes" id="UP001642484"/>
    </source>
</evidence>
<dbReference type="EMBL" id="CAXAMN010013447">
    <property type="protein sequence ID" value="CAK9040840.1"/>
    <property type="molecule type" value="Genomic_DNA"/>
</dbReference>
<gene>
    <name evidence="2" type="ORF">CCMP2556_LOCUS19790</name>
    <name evidence="3" type="ORF">CCMP2556_LOCUS21950</name>
</gene>
<evidence type="ECO:0000313" key="3">
    <source>
        <dbReference type="EMBL" id="CAK9040840.1"/>
    </source>
</evidence>
<reference evidence="3 4" key="1">
    <citation type="submission" date="2024-02" db="EMBL/GenBank/DDBJ databases">
        <authorList>
            <person name="Chen Y."/>
            <person name="Shah S."/>
            <person name="Dougan E. K."/>
            <person name="Thang M."/>
            <person name="Chan C."/>
        </authorList>
    </citation>
    <scope>NUCLEOTIDE SEQUENCE [LARGE SCALE GENOMIC DNA]</scope>
</reference>
<dbReference type="Proteomes" id="UP001642484">
    <property type="component" value="Unassembled WGS sequence"/>
</dbReference>
<evidence type="ECO:0000256" key="1">
    <source>
        <dbReference type="SAM" id="SignalP"/>
    </source>
</evidence>
<keyword evidence="4" id="KW-1185">Reference proteome</keyword>
<sequence length="147" mass="16650">MFIAVVVMVLPFAWAGDHFLHKRAEDCDVTGHFSCNTTVFDEMGEITFYPNEKDEVTLVKNDYAKFMRVGLHYGVDNHEIQHCAKVPSPHLTYRCAIVETVGQDPNARFHDAFTDYVFNDDCSSFTKVGTHLSNTAVVNVECARIKQ</sequence>
<protein>
    <submittedName>
        <fullName evidence="3">Uncharacterized protein</fullName>
    </submittedName>
</protein>
<evidence type="ECO:0000313" key="2">
    <source>
        <dbReference type="EMBL" id="CAK9035150.1"/>
    </source>
</evidence>
<name>A0ABP0LNV6_9DINO</name>
<feature type="signal peptide" evidence="1">
    <location>
        <begin position="1"/>
        <end position="15"/>
    </location>
</feature>
<keyword evidence="1" id="KW-0732">Signal</keyword>